<keyword evidence="1" id="KW-0812">Transmembrane</keyword>
<evidence type="ECO:0000313" key="3">
    <source>
        <dbReference type="Proteomes" id="UP000193144"/>
    </source>
</evidence>
<accession>A0A1Y1ZUM0</accession>
<organism evidence="2 3">
    <name type="scientific">Clohesyomyces aquaticus</name>
    <dbReference type="NCBI Taxonomy" id="1231657"/>
    <lineage>
        <taxon>Eukaryota</taxon>
        <taxon>Fungi</taxon>
        <taxon>Dikarya</taxon>
        <taxon>Ascomycota</taxon>
        <taxon>Pezizomycotina</taxon>
        <taxon>Dothideomycetes</taxon>
        <taxon>Pleosporomycetidae</taxon>
        <taxon>Pleosporales</taxon>
        <taxon>Lindgomycetaceae</taxon>
        <taxon>Clohesyomyces</taxon>
    </lineage>
</organism>
<keyword evidence="3" id="KW-1185">Reference proteome</keyword>
<dbReference type="Proteomes" id="UP000193144">
    <property type="component" value="Unassembled WGS sequence"/>
</dbReference>
<dbReference type="AlphaFoldDB" id="A0A1Y1ZUM0"/>
<comment type="caution">
    <text evidence="2">The sequence shown here is derived from an EMBL/GenBank/DDBJ whole genome shotgun (WGS) entry which is preliminary data.</text>
</comment>
<protein>
    <submittedName>
        <fullName evidence="2">Uncharacterized protein</fullName>
    </submittedName>
</protein>
<name>A0A1Y1ZUM0_9PLEO</name>
<dbReference type="STRING" id="1231657.A0A1Y1ZUM0"/>
<reference evidence="2 3" key="1">
    <citation type="submission" date="2016-07" db="EMBL/GenBank/DDBJ databases">
        <title>Pervasive Adenine N6-methylation of Active Genes in Fungi.</title>
        <authorList>
            <consortium name="DOE Joint Genome Institute"/>
            <person name="Mondo S.J."/>
            <person name="Dannebaum R.O."/>
            <person name="Kuo R.C."/>
            <person name="Labutti K."/>
            <person name="Haridas S."/>
            <person name="Kuo A."/>
            <person name="Salamov A."/>
            <person name="Ahrendt S.R."/>
            <person name="Lipzen A."/>
            <person name="Sullivan W."/>
            <person name="Andreopoulos W.B."/>
            <person name="Clum A."/>
            <person name="Lindquist E."/>
            <person name="Daum C."/>
            <person name="Ramamoorthy G.K."/>
            <person name="Gryganskyi A."/>
            <person name="Culley D."/>
            <person name="Magnuson J.K."/>
            <person name="James T.Y."/>
            <person name="O'Malley M.A."/>
            <person name="Stajich J.E."/>
            <person name="Spatafora J.W."/>
            <person name="Visel A."/>
            <person name="Grigoriev I.V."/>
        </authorList>
    </citation>
    <scope>NUCLEOTIDE SEQUENCE [LARGE SCALE GENOMIC DNA]</scope>
    <source>
        <strain evidence="2 3">CBS 115471</strain>
    </source>
</reference>
<keyword evidence="1" id="KW-1133">Transmembrane helix</keyword>
<feature type="transmembrane region" description="Helical" evidence="1">
    <location>
        <begin position="46"/>
        <end position="72"/>
    </location>
</feature>
<keyword evidence="1" id="KW-0472">Membrane</keyword>
<dbReference type="EMBL" id="MCFA01000037">
    <property type="protein sequence ID" value="ORY13922.1"/>
    <property type="molecule type" value="Genomic_DNA"/>
</dbReference>
<dbReference type="OrthoDB" id="5342924at2759"/>
<gene>
    <name evidence="2" type="ORF">BCR34DRAFT_249228</name>
</gene>
<sequence>MVMHRVRNCLLRSHGLPLGLLTGAYTVGSAEYLFGAGIRSGFNRRFFSLSLLILTFTLLANAFGPASAIAIVPSLDWWQMKKPFGGHALPIVFDVGSDQWWPLELTKEPILLSGPAAGQMVPDDACIVDAESYEACPASGYTDLLAWVISNADEAIAANVSVNDGKSPIQRVVKSRMTDRHDSVPGAAIATSISRTVTSPFGAFWGQVTSRDFPVNGVIRPRLELPQNQRALQGVAAASASSLYPDAA</sequence>
<proteinExistence type="predicted"/>
<evidence type="ECO:0000256" key="1">
    <source>
        <dbReference type="SAM" id="Phobius"/>
    </source>
</evidence>
<evidence type="ECO:0000313" key="2">
    <source>
        <dbReference type="EMBL" id="ORY13922.1"/>
    </source>
</evidence>